<dbReference type="InterPro" id="IPR001647">
    <property type="entry name" value="HTH_TetR"/>
</dbReference>
<sequence length="199" mass="22459">MTTNDSNDVTDDTDRRHSILEATTLSFGRFGYYGTSIQRIATAVGLTKAGVLHYVGSKEGLLRLALTDEYDRAGERIMADMIAMDRPIIAEMWRRLVALNSTRPDQVHMFSTLSAEALDPKHPAHDYFAERERQTVVSAMNINWSVPDGVNVEHVLQAGLSMMDGIQLRWLRSPGRDLNAMWADCEEVLFPSPLWDGYR</sequence>
<dbReference type="PANTHER" id="PTHR30055:SF234">
    <property type="entry name" value="HTH-TYPE TRANSCRIPTIONAL REGULATOR BETI"/>
    <property type="match status" value="1"/>
</dbReference>
<dbReference type="SUPFAM" id="SSF48498">
    <property type="entry name" value="Tetracyclin repressor-like, C-terminal domain"/>
    <property type="match status" value="1"/>
</dbReference>
<evidence type="ECO:0000256" key="1">
    <source>
        <dbReference type="ARBA" id="ARBA00023015"/>
    </source>
</evidence>
<feature type="DNA-binding region" description="H-T-H motif" evidence="4">
    <location>
        <begin position="36"/>
        <end position="55"/>
    </location>
</feature>
<evidence type="ECO:0000256" key="3">
    <source>
        <dbReference type="ARBA" id="ARBA00023163"/>
    </source>
</evidence>
<dbReference type="InterPro" id="IPR050109">
    <property type="entry name" value="HTH-type_TetR-like_transc_reg"/>
</dbReference>
<dbReference type="Pfam" id="PF00440">
    <property type="entry name" value="TetR_N"/>
    <property type="match status" value="1"/>
</dbReference>
<dbReference type="EMBL" id="NMWT01000017">
    <property type="protein sequence ID" value="PLS27818.1"/>
    <property type="molecule type" value="Genomic_DNA"/>
</dbReference>
<dbReference type="InterPro" id="IPR009057">
    <property type="entry name" value="Homeodomain-like_sf"/>
</dbReference>
<accession>A0A2N5J0T1</accession>
<name>A0A2N5J0T1_9BIFI</name>
<dbReference type="AlphaFoldDB" id="A0A2N5J0T1"/>
<comment type="caution">
    <text evidence="6">The sequence shown here is derived from an EMBL/GenBank/DDBJ whole genome shotgun (WGS) entry which is preliminary data.</text>
</comment>
<evidence type="ECO:0000256" key="2">
    <source>
        <dbReference type="ARBA" id="ARBA00023125"/>
    </source>
</evidence>
<evidence type="ECO:0000313" key="7">
    <source>
        <dbReference type="Proteomes" id="UP000235034"/>
    </source>
</evidence>
<dbReference type="PANTHER" id="PTHR30055">
    <property type="entry name" value="HTH-TYPE TRANSCRIPTIONAL REGULATOR RUTR"/>
    <property type="match status" value="1"/>
</dbReference>
<dbReference type="InterPro" id="IPR036271">
    <property type="entry name" value="Tet_transcr_reg_TetR-rel_C_sf"/>
</dbReference>
<proteinExistence type="predicted"/>
<dbReference type="SUPFAM" id="SSF46689">
    <property type="entry name" value="Homeodomain-like"/>
    <property type="match status" value="1"/>
</dbReference>
<dbReference type="Proteomes" id="UP000235034">
    <property type="component" value="Unassembled WGS sequence"/>
</dbReference>
<evidence type="ECO:0000256" key="4">
    <source>
        <dbReference type="PROSITE-ProRule" id="PRU00335"/>
    </source>
</evidence>
<keyword evidence="3" id="KW-0804">Transcription</keyword>
<dbReference type="RefSeq" id="WP_101622433.1">
    <property type="nucleotide sequence ID" value="NZ_NMWT01000017.1"/>
</dbReference>
<protein>
    <submittedName>
        <fullName evidence="6">AcrR family transcriptional regulator</fullName>
    </submittedName>
</protein>
<organism evidence="6 7">
    <name type="scientific">Bifidobacterium parmae</name>
    <dbReference type="NCBI Taxonomy" id="361854"/>
    <lineage>
        <taxon>Bacteria</taxon>
        <taxon>Bacillati</taxon>
        <taxon>Actinomycetota</taxon>
        <taxon>Actinomycetes</taxon>
        <taxon>Bifidobacteriales</taxon>
        <taxon>Bifidobacteriaceae</taxon>
        <taxon>Bifidobacterium</taxon>
    </lineage>
</organism>
<keyword evidence="1" id="KW-0805">Transcription regulation</keyword>
<reference evidence="6 7" key="1">
    <citation type="submission" date="2017-07" db="EMBL/GenBank/DDBJ databases">
        <title>Bifidobacterium novel species.</title>
        <authorList>
            <person name="Lugli G.A."/>
            <person name="Milani C."/>
            <person name="Duranti S."/>
            <person name="Mangifesta M."/>
        </authorList>
    </citation>
    <scope>NUCLEOTIDE SEQUENCE [LARGE SCALE GENOMIC DNA]</scope>
    <source>
        <strain evidence="6 7">77</strain>
    </source>
</reference>
<dbReference type="PROSITE" id="PS50977">
    <property type="entry name" value="HTH_TETR_2"/>
    <property type="match status" value="1"/>
</dbReference>
<dbReference type="Gene3D" id="1.10.357.10">
    <property type="entry name" value="Tetracycline Repressor, domain 2"/>
    <property type="match status" value="1"/>
</dbReference>
<dbReference type="GO" id="GO:0003700">
    <property type="term" value="F:DNA-binding transcription factor activity"/>
    <property type="evidence" value="ECO:0007669"/>
    <property type="project" value="TreeGrafter"/>
</dbReference>
<evidence type="ECO:0000259" key="5">
    <source>
        <dbReference type="PROSITE" id="PS50977"/>
    </source>
</evidence>
<keyword evidence="7" id="KW-1185">Reference proteome</keyword>
<dbReference type="GO" id="GO:0000976">
    <property type="term" value="F:transcription cis-regulatory region binding"/>
    <property type="evidence" value="ECO:0007669"/>
    <property type="project" value="TreeGrafter"/>
</dbReference>
<dbReference type="OrthoDB" id="7505659at2"/>
<feature type="domain" description="HTH tetR-type" evidence="5">
    <location>
        <begin position="13"/>
        <end position="73"/>
    </location>
</feature>
<gene>
    <name evidence="6" type="ORF">Uis4E_1307</name>
</gene>
<keyword evidence="2 4" id="KW-0238">DNA-binding</keyword>
<evidence type="ECO:0000313" key="6">
    <source>
        <dbReference type="EMBL" id="PLS27818.1"/>
    </source>
</evidence>